<evidence type="ECO:0000313" key="2">
    <source>
        <dbReference type="EMBL" id="GAA5091970.1"/>
    </source>
</evidence>
<evidence type="ECO:0008006" key="4">
    <source>
        <dbReference type="Google" id="ProtNLM"/>
    </source>
</evidence>
<evidence type="ECO:0000313" key="3">
    <source>
        <dbReference type="Proteomes" id="UP001501407"/>
    </source>
</evidence>
<keyword evidence="1" id="KW-1133">Transmembrane helix</keyword>
<gene>
    <name evidence="2" type="ORF">GCM10025760_19910</name>
</gene>
<feature type="transmembrane region" description="Helical" evidence="1">
    <location>
        <begin position="128"/>
        <end position="149"/>
    </location>
</feature>
<protein>
    <recommendedName>
        <fullName evidence="4">DUF2975 domain-containing protein</fullName>
    </recommendedName>
</protein>
<keyword evidence="1" id="KW-0812">Transmembrane</keyword>
<sequence>MHSSQRTHVSLAEGITLGLIATGAVSVGIAALVAIVQRAIGVFGEDPTVAMPVTGGDVEALDGITDVTAAVYTSADVTFASLPTGVSWLLLLEGALPALATIGVCAMAWWLGVSLIRARPFRTSMPAAIGVVACLVIAGGLFGQFAGAWGRAMLVEDLTATNPDVTDVFWMFLMQLDLAPVGWSFALALVAAAFQIGTRLQRETEGLV</sequence>
<dbReference type="Proteomes" id="UP001501407">
    <property type="component" value="Unassembled WGS sequence"/>
</dbReference>
<evidence type="ECO:0000256" key="1">
    <source>
        <dbReference type="SAM" id="Phobius"/>
    </source>
</evidence>
<organism evidence="2 3">
    <name type="scientific">Microbacterium yannicii</name>
    <dbReference type="NCBI Taxonomy" id="671622"/>
    <lineage>
        <taxon>Bacteria</taxon>
        <taxon>Bacillati</taxon>
        <taxon>Actinomycetota</taxon>
        <taxon>Actinomycetes</taxon>
        <taxon>Micrococcales</taxon>
        <taxon>Microbacteriaceae</taxon>
        <taxon>Microbacterium</taxon>
    </lineage>
</organism>
<keyword evidence="3" id="KW-1185">Reference proteome</keyword>
<reference evidence="3" key="1">
    <citation type="journal article" date="2019" name="Int. J. Syst. Evol. Microbiol.">
        <title>The Global Catalogue of Microorganisms (GCM) 10K type strain sequencing project: providing services to taxonomists for standard genome sequencing and annotation.</title>
        <authorList>
            <consortium name="The Broad Institute Genomics Platform"/>
            <consortium name="The Broad Institute Genome Sequencing Center for Infectious Disease"/>
            <person name="Wu L."/>
            <person name="Ma J."/>
        </authorList>
    </citation>
    <scope>NUCLEOTIDE SEQUENCE [LARGE SCALE GENOMIC DNA]</scope>
    <source>
        <strain evidence="3">JCM 18959</strain>
    </source>
</reference>
<proteinExistence type="predicted"/>
<feature type="transmembrane region" description="Helical" evidence="1">
    <location>
        <begin position="169"/>
        <end position="194"/>
    </location>
</feature>
<feature type="transmembrane region" description="Helical" evidence="1">
    <location>
        <begin position="95"/>
        <end position="116"/>
    </location>
</feature>
<feature type="transmembrane region" description="Helical" evidence="1">
    <location>
        <begin position="12"/>
        <end position="36"/>
    </location>
</feature>
<comment type="caution">
    <text evidence="2">The sequence shown here is derived from an EMBL/GenBank/DDBJ whole genome shotgun (WGS) entry which is preliminary data.</text>
</comment>
<keyword evidence="1" id="KW-0472">Membrane</keyword>
<dbReference type="EMBL" id="BAABKZ010000002">
    <property type="protein sequence ID" value="GAA5091970.1"/>
    <property type="molecule type" value="Genomic_DNA"/>
</dbReference>
<accession>A0ABP9MAH7</accession>
<dbReference type="RefSeq" id="WP_194414830.1">
    <property type="nucleotide sequence ID" value="NZ_BAABKZ010000002.1"/>
</dbReference>
<name>A0ABP9MAH7_9MICO</name>